<organism evidence="1 2">
    <name type="scientific">Bacteroides thetaiotaomicron</name>
    <dbReference type="NCBI Taxonomy" id="818"/>
    <lineage>
        <taxon>Bacteria</taxon>
        <taxon>Pseudomonadati</taxon>
        <taxon>Bacteroidota</taxon>
        <taxon>Bacteroidia</taxon>
        <taxon>Bacteroidales</taxon>
        <taxon>Bacteroidaceae</taxon>
        <taxon>Bacteroides</taxon>
    </lineage>
</organism>
<dbReference type="PANTHER" id="PTHR23416">
    <property type="entry name" value="SIALIC ACID SYNTHASE-RELATED"/>
    <property type="match status" value="1"/>
</dbReference>
<dbReference type="InterPro" id="IPR051159">
    <property type="entry name" value="Hexapeptide_acetyltransf"/>
</dbReference>
<dbReference type="EMBL" id="WCRS01000032">
    <property type="protein sequence ID" value="KAB4468600.1"/>
    <property type="molecule type" value="Genomic_DNA"/>
</dbReference>
<dbReference type="InterPro" id="IPR011004">
    <property type="entry name" value="Trimer_LpxA-like_sf"/>
</dbReference>
<sequence>MFKVIKLLHVKRGIDTMLLLRRLNKRFFKRVKLMRLLRTSTLFFILYPIWQYIKLAKHKSEWRKKNYHNFTCAKNLFPIDKVTVGKQTYGDIEFCYYGGKYEELRIGNYCSIACNVKFLGGGEHPVNHLSTYPFLRHVFKMPEGESIMKGIIIYDDVWIGDGVTVLSGVTINQGAIIGAKSIVTKDVPPYAIWIGNNVLKYRFDKKVCEKLSKLDLNTINLNAFKLFCDMEITEYNVDYIISKISR</sequence>
<reference evidence="1 2" key="1">
    <citation type="journal article" date="2019" name="Nat. Med.">
        <title>A library of human gut bacterial isolates paired with longitudinal multiomics data enables mechanistic microbiome research.</title>
        <authorList>
            <person name="Poyet M."/>
            <person name="Groussin M."/>
            <person name="Gibbons S.M."/>
            <person name="Avila-Pacheco J."/>
            <person name="Jiang X."/>
            <person name="Kearney S.M."/>
            <person name="Perrotta A.R."/>
            <person name="Berdy B."/>
            <person name="Zhao S."/>
            <person name="Lieberman T.D."/>
            <person name="Swanson P.K."/>
            <person name="Smith M."/>
            <person name="Roesemann S."/>
            <person name="Alexander J.E."/>
            <person name="Rich S.A."/>
            <person name="Livny J."/>
            <person name="Vlamakis H."/>
            <person name="Clish C."/>
            <person name="Bullock K."/>
            <person name="Deik A."/>
            <person name="Scott J."/>
            <person name="Pierce K.A."/>
            <person name="Xavier R.J."/>
            <person name="Alm E.J."/>
        </authorList>
    </citation>
    <scope>NUCLEOTIDE SEQUENCE [LARGE SCALE GENOMIC DNA]</scope>
    <source>
        <strain evidence="1 2">BIOML-A156</strain>
    </source>
</reference>
<dbReference type="AlphaFoldDB" id="A0A6I0S2M6"/>
<dbReference type="RefSeq" id="WP_195741271.1">
    <property type="nucleotide sequence ID" value="NZ_CAXTFL010000051.1"/>
</dbReference>
<accession>A0A6I0S2M6</accession>
<dbReference type="CDD" id="cd03349">
    <property type="entry name" value="LbH_XAT"/>
    <property type="match status" value="1"/>
</dbReference>
<evidence type="ECO:0000313" key="1">
    <source>
        <dbReference type="EMBL" id="KAB4468600.1"/>
    </source>
</evidence>
<dbReference type="GO" id="GO:0016740">
    <property type="term" value="F:transferase activity"/>
    <property type="evidence" value="ECO:0007669"/>
    <property type="project" value="UniProtKB-KW"/>
</dbReference>
<dbReference type="Proteomes" id="UP000488521">
    <property type="component" value="Unassembled WGS sequence"/>
</dbReference>
<protein>
    <submittedName>
        <fullName evidence="1">CatB-related O-acetyltransferase</fullName>
    </submittedName>
</protein>
<comment type="caution">
    <text evidence="1">The sequence shown here is derived from an EMBL/GenBank/DDBJ whole genome shotgun (WGS) entry which is preliminary data.</text>
</comment>
<proteinExistence type="predicted"/>
<name>A0A6I0S2M6_BACT4</name>
<evidence type="ECO:0000313" key="2">
    <source>
        <dbReference type="Proteomes" id="UP000488521"/>
    </source>
</evidence>
<gene>
    <name evidence="1" type="ORF">GAN59_23600</name>
</gene>
<dbReference type="SUPFAM" id="SSF51161">
    <property type="entry name" value="Trimeric LpxA-like enzymes"/>
    <property type="match status" value="1"/>
</dbReference>
<dbReference type="Gene3D" id="2.160.10.10">
    <property type="entry name" value="Hexapeptide repeat proteins"/>
    <property type="match status" value="1"/>
</dbReference>
<keyword evidence="1" id="KW-0808">Transferase</keyword>